<sequence>MPFLPISSYFYSQKKYKAIHKCIHAIAILFITTTGFIYAHCFHFPDDGIFEFKEIIGSDYTSAELLGYKSNKPITITINNSKGIKLSVPLVSPSNYPPFIFVFKFDNAC</sequence>
<keyword evidence="1" id="KW-0472">Membrane</keyword>
<name>A0AAN7YVY4_9MYCE</name>
<accession>A0AAN7YVY4</accession>
<evidence type="ECO:0000256" key="1">
    <source>
        <dbReference type="SAM" id="Phobius"/>
    </source>
</evidence>
<evidence type="ECO:0000313" key="2">
    <source>
        <dbReference type="EMBL" id="KAK5577882.1"/>
    </source>
</evidence>
<dbReference type="Proteomes" id="UP001344447">
    <property type="component" value="Unassembled WGS sequence"/>
</dbReference>
<dbReference type="EMBL" id="JAVFKY010000004">
    <property type="protein sequence ID" value="KAK5577882.1"/>
    <property type="molecule type" value="Genomic_DNA"/>
</dbReference>
<keyword evidence="3" id="KW-1185">Reference proteome</keyword>
<dbReference type="AlphaFoldDB" id="A0AAN7YVY4"/>
<feature type="transmembrane region" description="Helical" evidence="1">
    <location>
        <begin position="21"/>
        <end position="39"/>
    </location>
</feature>
<protein>
    <submittedName>
        <fullName evidence="2">Uncharacterized protein</fullName>
    </submittedName>
</protein>
<reference evidence="2 3" key="1">
    <citation type="submission" date="2023-11" db="EMBL/GenBank/DDBJ databases">
        <title>Dfirmibasis_genome.</title>
        <authorList>
            <person name="Edelbroek B."/>
            <person name="Kjellin J."/>
            <person name="Jerlstrom-Hultqvist J."/>
            <person name="Soderbom F."/>
        </authorList>
    </citation>
    <scope>NUCLEOTIDE SEQUENCE [LARGE SCALE GENOMIC DNA]</scope>
    <source>
        <strain evidence="2 3">TNS-C-14</strain>
    </source>
</reference>
<evidence type="ECO:0000313" key="3">
    <source>
        <dbReference type="Proteomes" id="UP001344447"/>
    </source>
</evidence>
<organism evidence="2 3">
    <name type="scientific">Dictyostelium firmibasis</name>
    <dbReference type="NCBI Taxonomy" id="79012"/>
    <lineage>
        <taxon>Eukaryota</taxon>
        <taxon>Amoebozoa</taxon>
        <taxon>Evosea</taxon>
        <taxon>Eumycetozoa</taxon>
        <taxon>Dictyostelia</taxon>
        <taxon>Dictyosteliales</taxon>
        <taxon>Dictyosteliaceae</taxon>
        <taxon>Dictyostelium</taxon>
    </lineage>
</organism>
<proteinExistence type="predicted"/>
<comment type="caution">
    <text evidence="2">The sequence shown here is derived from an EMBL/GenBank/DDBJ whole genome shotgun (WGS) entry which is preliminary data.</text>
</comment>
<gene>
    <name evidence="2" type="ORF">RB653_002830</name>
</gene>
<keyword evidence="1" id="KW-0812">Transmembrane</keyword>
<keyword evidence="1" id="KW-1133">Transmembrane helix</keyword>